<name>A0A0L0WEM5_GOTPU</name>
<dbReference type="InterPro" id="IPR011765">
    <property type="entry name" value="Pept_M16_N"/>
</dbReference>
<accession>A0A0L0WEM5</accession>
<dbReference type="AlphaFoldDB" id="A0A0L0WEM5"/>
<dbReference type="RefSeq" id="WP_200898424.1">
    <property type="nucleotide sequence ID" value="NZ_LGSS01000001.1"/>
</dbReference>
<dbReference type="GO" id="GO:0046872">
    <property type="term" value="F:metal ion binding"/>
    <property type="evidence" value="ECO:0007669"/>
    <property type="project" value="InterPro"/>
</dbReference>
<dbReference type="SUPFAM" id="SSF63411">
    <property type="entry name" value="LuxS/MPP-like metallohydrolase"/>
    <property type="match status" value="2"/>
</dbReference>
<evidence type="ECO:0000313" key="4">
    <source>
        <dbReference type="Proteomes" id="UP000037267"/>
    </source>
</evidence>
<evidence type="ECO:0000313" key="3">
    <source>
        <dbReference type="EMBL" id="KNF09932.1"/>
    </source>
</evidence>
<evidence type="ECO:0000259" key="1">
    <source>
        <dbReference type="Pfam" id="PF00675"/>
    </source>
</evidence>
<sequence>MQPKTIKNNKLKEEFCIKELNNGLKIFYIPKKDYVKQYAIFATKYGSNDNRFVPINESDFIEVPQGIAHFLEHKLFEEPNGNIFDEFSKLGSYVNAYTTFNQTAYLFSCTDKFYENLELLVKFVQNPYFTDENVEKEKGIIEQEIRMYQDTPGWRLYSNCLSGMYVKHPVKIDIAGTVESIRQINKELLYKCYNTFYHPSNMVLVIVGDIDINKALDIIEKNQNIKENTSKEIKRVYEEEPKEINEEIIEESSSISTPIFNIGFKDFDVGYDGKKLVHKEICINMILEMLFGYSSEFFQQLYEEGLINNSFGSQYVAYKDYGHSIIGGESENPKLVLDKIIKYIEEVKSKGLDKDSFNRIKKKFIGYNFEEFNSIESIGNNFASYYFKNFNFLEYANLTENITFPDIEERFVKHFNNNYTLSIVSPKK</sequence>
<dbReference type="NCBIfam" id="NF047421">
    <property type="entry name" value="YfmH_fam"/>
    <property type="match status" value="1"/>
</dbReference>
<dbReference type="InterPro" id="IPR011249">
    <property type="entry name" value="Metalloenz_LuxS/M16"/>
</dbReference>
<dbReference type="EC" id="3.4.24.56" evidence="3"/>
<dbReference type="GO" id="GO:0004222">
    <property type="term" value="F:metalloendopeptidase activity"/>
    <property type="evidence" value="ECO:0007669"/>
    <property type="project" value="UniProtKB-EC"/>
</dbReference>
<dbReference type="EMBL" id="LGSS01000001">
    <property type="protein sequence ID" value="KNF09932.1"/>
    <property type="molecule type" value="Genomic_DNA"/>
</dbReference>
<dbReference type="Gene3D" id="3.30.830.10">
    <property type="entry name" value="Metalloenzyme, LuxS/M16 peptidase-like"/>
    <property type="match status" value="2"/>
</dbReference>
<comment type="caution">
    <text evidence="3">The sequence shown here is derived from an EMBL/GenBank/DDBJ whole genome shotgun (WGS) entry which is preliminary data.</text>
</comment>
<keyword evidence="4" id="KW-1185">Reference proteome</keyword>
<dbReference type="PANTHER" id="PTHR11851">
    <property type="entry name" value="METALLOPROTEASE"/>
    <property type="match status" value="1"/>
</dbReference>
<gene>
    <name evidence="3" type="ORF">CLPU_1c00970</name>
</gene>
<proteinExistence type="predicted"/>
<dbReference type="Pfam" id="PF05193">
    <property type="entry name" value="Peptidase_M16_C"/>
    <property type="match status" value="1"/>
</dbReference>
<evidence type="ECO:0000259" key="2">
    <source>
        <dbReference type="Pfam" id="PF05193"/>
    </source>
</evidence>
<dbReference type="InterPro" id="IPR007863">
    <property type="entry name" value="Peptidase_M16_C"/>
</dbReference>
<dbReference type="PATRIC" id="fig|1503.3.peg.964"/>
<dbReference type="Proteomes" id="UP000037267">
    <property type="component" value="Unassembled WGS sequence"/>
</dbReference>
<reference evidence="4" key="1">
    <citation type="submission" date="2015-07" db="EMBL/GenBank/DDBJ databases">
        <title>Draft genome sequence of the purine-degrading Gottschalkia purinilyticum DSM 1384 (formerly Clostridium purinilyticum).</title>
        <authorList>
            <person name="Poehlein A."/>
            <person name="Schiel-Bengelsdorf B."/>
            <person name="Bengelsdorf F.R."/>
            <person name="Daniel R."/>
            <person name="Duerre P."/>
        </authorList>
    </citation>
    <scope>NUCLEOTIDE SEQUENCE [LARGE SCALE GENOMIC DNA]</scope>
    <source>
        <strain evidence="4">DSM 1384</strain>
    </source>
</reference>
<protein>
    <submittedName>
        <fullName evidence="3">M16 family peptidase</fullName>
        <ecNumber evidence="3">3.4.24.56</ecNumber>
    </submittedName>
</protein>
<dbReference type="Pfam" id="PF00675">
    <property type="entry name" value="Peptidase_M16"/>
    <property type="match status" value="1"/>
</dbReference>
<feature type="domain" description="Peptidase M16 N-terminal" evidence="1">
    <location>
        <begin position="65"/>
        <end position="177"/>
    </location>
</feature>
<dbReference type="STRING" id="1503.CLPU_1c00970"/>
<dbReference type="InterPro" id="IPR050361">
    <property type="entry name" value="MPP/UQCRC_Complex"/>
</dbReference>
<organism evidence="3 4">
    <name type="scientific">Gottschalkia purinilytica</name>
    <name type="common">Clostridium purinilyticum</name>
    <dbReference type="NCBI Taxonomy" id="1503"/>
    <lineage>
        <taxon>Bacteria</taxon>
        <taxon>Bacillati</taxon>
        <taxon>Bacillota</taxon>
        <taxon>Tissierellia</taxon>
        <taxon>Tissierellales</taxon>
        <taxon>Gottschalkiaceae</taxon>
        <taxon>Gottschalkia</taxon>
    </lineage>
</organism>
<dbReference type="PANTHER" id="PTHR11851:SF134">
    <property type="entry name" value="ZINC-DEPENDENT PROTEASE"/>
    <property type="match status" value="1"/>
</dbReference>
<feature type="domain" description="Peptidase M16 C-terminal" evidence="2">
    <location>
        <begin position="184"/>
        <end position="363"/>
    </location>
</feature>
<keyword evidence="3" id="KW-0378">Hydrolase</keyword>